<keyword evidence="1" id="KW-0547">Nucleotide-binding</keyword>
<evidence type="ECO:0000256" key="2">
    <source>
        <dbReference type="ARBA" id="ARBA00022840"/>
    </source>
</evidence>
<evidence type="ECO:0000256" key="1">
    <source>
        <dbReference type="ARBA" id="ARBA00022741"/>
    </source>
</evidence>
<comment type="similarity">
    <text evidence="3">Belongs to the AAA ATPase family. Highly divergent.</text>
</comment>
<dbReference type="Gene3D" id="3.40.50.300">
    <property type="entry name" value="P-loop containing nucleotide triphosphate hydrolases"/>
    <property type="match status" value="1"/>
</dbReference>
<evidence type="ECO:0000259" key="5">
    <source>
        <dbReference type="SMART" id="SM00382"/>
    </source>
</evidence>
<dbReference type="AlphaFoldDB" id="A0A4Y3KL40"/>
<dbReference type="SMART" id="SM00382">
    <property type="entry name" value="AAA"/>
    <property type="match status" value="1"/>
</dbReference>
<keyword evidence="2" id="KW-0067">ATP-binding</keyword>
<comment type="caution">
    <text evidence="6">The sequence shown here is derived from an EMBL/GenBank/DDBJ whole genome shotgun (WGS) entry which is preliminary data.</text>
</comment>
<dbReference type="Gene3D" id="1.10.8.60">
    <property type="match status" value="1"/>
</dbReference>
<organism evidence="6 7">
    <name type="scientific">Cellulomonas gelida</name>
    <dbReference type="NCBI Taxonomy" id="1712"/>
    <lineage>
        <taxon>Bacteria</taxon>
        <taxon>Bacillati</taxon>
        <taxon>Actinomycetota</taxon>
        <taxon>Actinomycetes</taxon>
        <taxon>Micrococcales</taxon>
        <taxon>Cellulomonadaceae</taxon>
        <taxon>Cellulomonas</taxon>
    </lineage>
</organism>
<dbReference type="Pfam" id="PF00004">
    <property type="entry name" value="AAA"/>
    <property type="match status" value="1"/>
</dbReference>
<evidence type="ECO:0000256" key="4">
    <source>
        <dbReference type="ARBA" id="ARBA00040480"/>
    </source>
</evidence>
<reference evidence="6 7" key="1">
    <citation type="submission" date="2019-06" db="EMBL/GenBank/DDBJ databases">
        <title>Whole genome shotgun sequence of Cellulomonas gelida NBRC 3748.</title>
        <authorList>
            <person name="Hosoyama A."/>
            <person name="Uohara A."/>
            <person name="Ohji S."/>
            <person name="Ichikawa N."/>
        </authorList>
    </citation>
    <scope>NUCLEOTIDE SEQUENCE [LARGE SCALE GENOMIC DNA]</scope>
    <source>
        <strain evidence="6 7">NBRC 3748</strain>
    </source>
</reference>
<dbReference type="PANTHER" id="PTHR42960:SF1">
    <property type="entry name" value="YCF46 PROTEIN"/>
    <property type="match status" value="1"/>
</dbReference>
<dbReference type="RefSeq" id="WP_141370472.1">
    <property type="nucleotide sequence ID" value="NZ_BJLQ01000017.1"/>
</dbReference>
<dbReference type="InterPro" id="IPR052381">
    <property type="entry name" value="AAA_domain_protein"/>
</dbReference>
<dbReference type="PANTHER" id="PTHR42960">
    <property type="entry name" value="YCF46 PROTEIN"/>
    <property type="match status" value="1"/>
</dbReference>
<proteinExistence type="inferred from homology"/>
<accession>A0A4Y3KL40</accession>
<dbReference type="SUPFAM" id="SSF52540">
    <property type="entry name" value="P-loop containing nucleoside triphosphate hydrolases"/>
    <property type="match status" value="1"/>
</dbReference>
<feature type="domain" description="AAA+ ATPase" evidence="5">
    <location>
        <begin position="270"/>
        <end position="403"/>
    </location>
</feature>
<protein>
    <recommendedName>
        <fullName evidence="4">Uncharacterized AAA domain-containing protein ycf46</fullName>
    </recommendedName>
</protein>
<dbReference type="GO" id="GO:0016887">
    <property type="term" value="F:ATP hydrolysis activity"/>
    <property type="evidence" value="ECO:0007669"/>
    <property type="project" value="InterPro"/>
</dbReference>
<keyword evidence="7" id="KW-1185">Reference proteome</keyword>
<dbReference type="GO" id="GO:0005524">
    <property type="term" value="F:ATP binding"/>
    <property type="evidence" value="ECO:0007669"/>
    <property type="project" value="UniProtKB-KW"/>
</dbReference>
<dbReference type="OrthoDB" id="9809379at2"/>
<evidence type="ECO:0000256" key="3">
    <source>
        <dbReference type="ARBA" id="ARBA00038088"/>
    </source>
</evidence>
<dbReference type="InterPro" id="IPR003959">
    <property type="entry name" value="ATPase_AAA_core"/>
</dbReference>
<dbReference type="EMBL" id="BJLQ01000017">
    <property type="protein sequence ID" value="GEA84603.1"/>
    <property type="molecule type" value="Genomic_DNA"/>
</dbReference>
<dbReference type="InterPro" id="IPR003593">
    <property type="entry name" value="AAA+_ATPase"/>
</dbReference>
<dbReference type="InterPro" id="IPR027417">
    <property type="entry name" value="P-loop_NTPase"/>
</dbReference>
<sequence length="498" mass="52675">MVPDGSRDDVAALIAARTPIVVLETADEAAALDLVVRSALRVAGGGGGRPVLRWSVTDGLRRLDVDLGGAQRHNTDASTVLRTIVESAVPAVYILLDLHPWFEDPVVVRLLKDAAQAPHANRSTVVLVSRSVELPHELEHLAVHVPVAFPSVAERAAIVDDTIAQFAATSGQLPHVDPQARDLLVRRLAGLSRSDVARLARGAVVDDGAITVRDVPVVERARFDALAADGVLSYEYATVGPGDVVGLDRMMQWIALRRPALDGSAPHLEAPRGVLLLGVQGCGKSLAARAAASVLGVPLLRLDLAGVHDKYVGESERRLRDALAAADALAPCVLWIDEIEKAVASSDGDGGSARRVLGTFLTWLADRRSSVFVAATANEIAALPPELVRKGRFDEIFFVDLPDEAARAALLRLHAARRGLVLRDDELAPLVAASAAFSGAEIEQGVVSATYAAHAKAVPLDASAVLAELRTTRPLAVVMAERVAQLRAWASARAVPAR</sequence>
<evidence type="ECO:0000313" key="7">
    <source>
        <dbReference type="Proteomes" id="UP000320461"/>
    </source>
</evidence>
<dbReference type="Proteomes" id="UP000320461">
    <property type="component" value="Unassembled WGS sequence"/>
</dbReference>
<evidence type="ECO:0000313" key="6">
    <source>
        <dbReference type="EMBL" id="GEA84603.1"/>
    </source>
</evidence>
<name>A0A4Y3KL40_9CELL</name>
<gene>
    <name evidence="6" type="ORF">CGE01nite_18540</name>
</gene>